<sequence>MSMAHPLPGGGRRKVARHRQQMGRVASAPPDIIRLRQMLRPFELAKINKIRQDAKESWKCELDREKSSVTSYNGSHSLKLLDEPTQTRLRPSSPRRQNNPHPQNVFLVTRLKKVKGCFDVDEATVRKCRGDEKTRLNEFVSSHESEIRRAMGKLPNRPNTSVVTEKEMSAVIGQVPARAAEAWIKLSSDKDKQAISKRFRETESRIKFELDASEAKFAKSTKGTTCRKSYPSLRRPQQQNIREIYSSTRWIKKAGNQESKSVQKLIECLRKSPPRSLPKEGPHFHITDYSPMFAPVPREPYYDFQIHPEWHQPWHKKYESSTQA</sequence>
<dbReference type="Proteomes" id="UP000008144">
    <property type="component" value="Unassembled WGS sequence"/>
</dbReference>
<evidence type="ECO:0000256" key="1">
    <source>
        <dbReference type="SAM" id="MobiDB-lite"/>
    </source>
</evidence>
<organism evidence="2 3">
    <name type="scientific">Ciona intestinalis</name>
    <name type="common">Transparent sea squirt</name>
    <name type="synonym">Ascidia intestinalis</name>
    <dbReference type="NCBI Taxonomy" id="7719"/>
    <lineage>
        <taxon>Eukaryota</taxon>
        <taxon>Metazoa</taxon>
        <taxon>Chordata</taxon>
        <taxon>Tunicata</taxon>
        <taxon>Ascidiacea</taxon>
        <taxon>Phlebobranchia</taxon>
        <taxon>Cionidae</taxon>
        <taxon>Ciona</taxon>
    </lineage>
</organism>
<reference evidence="2" key="3">
    <citation type="submission" date="2025-09" db="UniProtKB">
        <authorList>
            <consortium name="Ensembl"/>
        </authorList>
    </citation>
    <scope>IDENTIFICATION</scope>
</reference>
<dbReference type="OMA" id="ANYSIYH"/>
<name>F6TMJ1_CIOIN</name>
<dbReference type="AlphaFoldDB" id="F6TMJ1"/>
<dbReference type="HOGENOM" id="CLU_886593_0_0_1"/>
<dbReference type="InParanoid" id="F6TMJ1"/>
<keyword evidence="3" id="KW-1185">Reference proteome</keyword>
<feature type="region of interest" description="Disordered" evidence="1">
    <location>
        <begin position="65"/>
        <end position="103"/>
    </location>
</feature>
<dbReference type="RefSeq" id="XP_002128279.1">
    <property type="nucleotide sequence ID" value="XM_002128243.4"/>
</dbReference>
<feature type="compositionally biased region" description="Polar residues" evidence="1">
    <location>
        <begin position="84"/>
        <end position="102"/>
    </location>
</feature>
<evidence type="ECO:0000313" key="3">
    <source>
        <dbReference type="Proteomes" id="UP000008144"/>
    </source>
</evidence>
<proteinExistence type="predicted"/>
<dbReference type="OrthoDB" id="9972253at2759"/>
<reference evidence="3" key="1">
    <citation type="journal article" date="2002" name="Science">
        <title>The draft genome of Ciona intestinalis: insights into chordate and vertebrate origins.</title>
        <authorList>
            <person name="Dehal P."/>
            <person name="Satou Y."/>
            <person name="Campbell R.K."/>
            <person name="Chapman J."/>
            <person name="Degnan B."/>
            <person name="De Tomaso A."/>
            <person name="Davidson B."/>
            <person name="Di Gregorio A."/>
            <person name="Gelpke M."/>
            <person name="Goodstein D.M."/>
            <person name="Harafuji N."/>
            <person name="Hastings K.E."/>
            <person name="Ho I."/>
            <person name="Hotta K."/>
            <person name="Huang W."/>
            <person name="Kawashima T."/>
            <person name="Lemaire P."/>
            <person name="Martinez D."/>
            <person name="Meinertzhagen I.A."/>
            <person name="Necula S."/>
            <person name="Nonaka M."/>
            <person name="Putnam N."/>
            <person name="Rash S."/>
            <person name="Saiga H."/>
            <person name="Satake M."/>
            <person name="Terry A."/>
            <person name="Yamada L."/>
            <person name="Wang H.G."/>
            <person name="Awazu S."/>
            <person name="Azumi K."/>
            <person name="Boore J."/>
            <person name="Branno M."/>
            <person name="Chin-Bow S."/>
            <person name="DeSantis R."/>
            <person name="Doyle S."/>
            <person name="Francino P."/>
            <person name="Keys D.N."/>
            <person name="Haga S."/>
            <person name="Hayashi H."/>
            <person name="Hino K."/>
            <person name="Imai K.S."/>
            <person name="Inaba K."/>
            <person name="Kano S."/>
            <person name="Kobayashi K."/>
            <person name="Kobayashi M."/>
            <person name="Lee B.I."/>
            <person name="Makabe K.W."/>
            <person name="Manohar C."/>
            <person name="Matassi G."/>
            <person name="Medina M."/>
            <person name="Mochizuki Y."/>
            <person name="Mount S."/>
            <person name="Morishita T."/>
            <person name="Miura S."/>
            <person name="Nakayama A."/>
            <person name="Nishizaka S."/>
            <person name="Nomoto H."/>
            <person name="Ohta F."/>
            <person name="Oishi K."/>
            <person name="Rigoutsos I."/>
            <person name="Sano M."/>
            <person name="Sasaki A."/>
            <person name="Sasakura Y."/>
            <person name="Shoguchi E."/>
            <person name="Shin-i T."/>
            <person name="Spagnuolo A."/>
            <person name="Stainier D."/>
            <person name="Suzuki M.M."/>
            <person name="Tassy O."/>
            <person name="Takatori N."/>
            <person name="Tokuoka M."/>
            <person name="Yagi K."/>
            <person name="Yoshizaki F."/>
            <person name="Wada S."/>
            <person name="Zhang C."/>
            <person name="Hyatt P.D."/>
            <person name="Larimer F."/>
            <person name="Detter C."/>
            <person name="Doggett N."/>
            <person name="Glavina T."/>
            <person name="Hawkins T."/>
            <person name="Richardson P."/>
            <person name="Lucas S."/>
            <person name="Kohara Y."/>
            <person name="Levine M."/>
            <person name="Satoh N."/>
            <person name="Rokhsar D.S."/>
        </authorList>
    </citation>
    <scope>NUCLEOTIDE SEQUENCE [LARGE SCALE GENOMIC DNA]</scope>
</reference>
<dbReference type="KEGG" id="cin:100176287"/>
<evidence type="ECO:0000313" key="2">
    <source>
        <dbReference type="Ensembl" id="ENSCINP00000005837.3"/>
    </source>
</evidence>
<dbReference type="GeneID" id="100176287"/>
<protein>
    <submittedName>
        <fullName evidence="2">Uncharacterized LOC100176287</fullName>
    </submittedName>
</protein>
<accession>A0A1W2WFL5</accession>
<reference evidence="2" key="2">
    <citation type="submission" date="2025-08" db="UniProtKB">
        <authorList>
            <consortium name="Ensembl"/>
        </authorList>
    </citation>
    <scope>IDENTIFICATION</scope>
</reference>
<dbReference type="Ensembl" id="ENSCINT00000005837.3">
    <property type="protein sequence ID" value="ENSCINP00000005837.3"/>
    <property type="gene ID" value="ENSCING00000002868.3"/>
</dbReference>
<accession>F6TMJ1</accession>
<gene>
    <name evidence="2" type="primary">LOC100176287</name>
</gene>